<dbReference type="SFLD" id="SFLDG01058">
    <property type="entry name" value="lipoyl_synthase_like"/>
    <property type="match status" value="1"/>
</dbReference>
<dbReference type="SUPFAM" id="SSF102114">
    <property type="entry name" value="Radical SAM enzymes"/>
    <property type="match status" value="1"/>
</dbReference>
<protein>
    <recommendedName>
        <fullName evidence="3">lipoyl synthase</fullName>
        <ecNumber evidence="3">2.8.1.8</ecNumber>
    </recommendedName>
</protein>
<keyword evidence="4" id="KW-0004">4Fe-4S</keyword>
<dbReference type="GO" id="GO:0016992">
    <property type="term" value="F:lipoate synthase activity"/>
    <property type="evidence" value="ECO:0007669"/>
    <property type="project" value="UniProtKB-EC"/>
</dbReference>
<dbReference type="Pfam" id="PF04055">
    <property type="entry name" value="Radical_SAM"/>
    <property type="match status" value="1"/>
</dbReference>
<evidence type="ECO:0000256" key="10">
    <source>
        <dbReference type="ARBA" id="ARBA00047326"/>
    </source>
</evidence>
<dbReference type="PANTHER" id="PTHR10949">
    <property type="entry name" value="LIPOYL SYNTHASE"/>
    <property type="match status" value="1"/>
</dbReference>
<reference evidence="12" key="1">
    <citation type="submission" date="2020-05" db="EMBL/GenBank/DDBJ databases">
        <authorList>
            <person name="Chiriac C."/>
            <person name="Salcher M."/>
            <person name="Ghai R."/>
            <person name="Kavagutti S V."/>
        </authorList>
    </citation>
    <scope>NUCLEOTIDE SEQUENCE</scope>
</reference>
<dbReference type="AlphaFoldDB" id="A0A6J6E203"/>
<dbReference type="InterPro" id="IPR006638">
    <property type="entry name" value="Elp3/MiaA/NifB-like_rSAM"/>
</dbReference>
<dbReference type="SFLD" id="SFLDS00029">
    <property type="entry name" value="Radical_SAM"/>
    <property type="match status" value="1"/>
</dbReference>
<sequence length="316" mass="35246">MTTEIVTGLNPEGKKLLRIEARNAEVPIEKKPDWIKTKLRTGPEYTRIREMVKKEGLHTVCQEAGCPNIFECWEDREATFLIGGSACTRRCDFCLIDTGKPDPLDRTEPDKVALSVKTMGLKYATVTGVTRDDLEDEGAWLYSETIKAIHKHNPGCGVEILTPDFSGKKELLQQVFDAKPEVFAHNLETVPRIFKSIRPAFNYEKSLGVITLAKEAGMITKSNLILGMGEEKDEIVTALKDLVAAGCDLITITQYLRPSALHHPIARWVKPEEFIELGDLAKELGFVGVMSGPLVRSSYRAGRLYKQALEEKNGNN</sequence>
<dbReference type="GO" id="GO:0046872">
    <property type="term" value="F:metal ion binding"/>
    <property type="evidence" value="ECO:0007669"/>
    <property type="project" value="UniProtKB-KW"/>
</dbReference>
<dbReference type="NCBIfam" id="NF009544">
    <property type="entry name" value="PRK12928.1"/>
    <property type="match status" value="1"/>
</dbReference>
<comment type="subcellular location">
    <subcellularLocation>
        <location evidence="2">Mitochondrion</location>
    </subcellularLocation>
</comment>
<evidence type="ECO:0000256" key="5">
    <source>
        <dbReference type="ARBA" id="ARBA00022679"/>
    </source>
</evidence>
<dbReference type="InterPro" id="IPR058240">
    <property type="entry name" value="rSAM_sf"/>
</dbReference>
<evidence type="ECO:0000256" key="4">
    <source>
        <dbReference type="ARBA" id="ARBA00022485"/>
    </source>
</evidence>
<evidence type="ECO:0000256" key="2">
    <source>
        <dbReference type="ARBA" id="ARBA00004173"/>
    </source>
</evidence>
<dbReference type="InterPro" id="IPR003698">
    <property type="entry name" value="Lipoyl_synth"/>
</dbReference>
<dbReference type="SMART" id="SM00729">
    <property type="entry name" value="Elp3"/>
    <property type="match status" value="1"/>
</dbReference>
<dbReference type="PIRSF" id="PIRSF005963">
    <property type="entry name" value="Lipoyl_synth"/>
    <property type="match status" value="1"/>
</dbReference>
<dbReference type="EMBL" id="CAEZTU010000003">
    <property type="protein sequence ID" value="CAB4569796.1"/>
    <property type="molecule type" value="Genomic_DNA"/>
</dbReference>
<evidence type="ECO:0000256" key="8">
    <source>
        <dbReference type="ARBA" id="ARBA00023004"/>
    </source>
</evidence>
<organism evidence="12">
    <name type="scientific">freshwater metagenome</name>
    <dbReference type="NCBI Taxonomy" id="449393"/>
    <lineage>
        <taxon>unclassified sequences</taxon>
        <taxon>metagenomes</taxon>
        <taxon>ecological metagenomes</taxon>
    </lineage>
</organism>
<evidence type="ECO:0000256" key="9">
    <source>
        <dbReference type="ARBA" id="ARBA00023014"/>
    </source>
</evidence>
<dbReference type="InterPro" id="IPR013785">
    <property type="entry name" value="Aldolase_TIM"/>
</dbReference>
<dbReference type="Gene3D" id="3.20.20.70">
    <property type="entry name" value="Aldolase class I"/>
    <property type="match status" value="1"/>
</dbReference>
<comment type="cofactor">
    <cofactor evidence="1">
        <name>[4Fe-4S] cluster</name>
        <dbReference type="ChEBI" id="CHEBI:49883"/>
    </cofactor>
</comment>
<evidence type="ECO:0000256" key="6">
    <source>
        <dbReference type="ARBA" id="ARBA00022691"/>
    </source>
</evidence>
<keyword evidence="9" id="KW-0411">Iron-sulfur</keyword>
<proteinExistence type="inferred from homology"/>
<keyword evidence="5" id="KW-0808">Transferase</keyword>
<feature type="domain" description="Radical SAM core" evidence="11">
    <location>
        <begin position="73"/>
        <end position="287"/>
    </location>
</feature>
<keyword evidence="7" id="KW-0479">Metal-binding</keyword>
<gene>
    <name evidence="12" type="ORF">UFOPK1740_00136</name>
</gene>
<dbReference type="Pfam" id="PF16881">
    <property type="entry name" value="LIAS_N"/>
    <property type="match status" value="1"/>
</dbReference>
<dbReference type="GO" id="GO:0051539">
    <property type="term" value="F:4 iron, 4 sulfur cluster binding"/>
    <property type="evidence" value="ECO:0007669"/>
    <property type="project" value="UniProtKB-KW"/>
</dbReference>
<dbReference type="SFLD" id="SFLDF00271">
    <property type="entry name" value="lipoyl_synthase"/>
    <property type="match status" value="1"/>
</dbReference>
<keyword evidence="6" id="KW-0949">S-adenosyl-L-methionine</keyword>
<dbReference type="CDD" id="cd01335">
    <property type="entry name" value="Radical_SAM"/>
    <property type="match status" value="1"/>
</dbReference>
<evidence type="ECO:0000313" key="12">
    <source>
        <dbReference type="EMBL" id="CAB4569796.1"/>
    </source>
</evidence>
<dbReference type="NCBIfam" id="NF004019">
    <property type="entry name" value="PRK05481.1"/>
    <property type="match status" value="1"/>
</dbReference>
<dbReference type="InterPro" id="IPR031691">
    <property type="entry name" value="LIAS_N"/>
</dbReference>
<dbReference type="EC" id="2.8.1.8" evidence="3"/>
<evidence type="ECO:0000259" key="11">
    <source>
        <dbReference type="PROSITE" id="PS51918"/>
    </source>
</evidence>
<dbReference type="PROSITE" id="PS51918">
    <property type="entry name" value="RADICAL_SAM"/>
    <property type="match status" value="1"/>
</dbReference>
<dbReference type="NCBIfam" id="TIGR00510">
    <property type="entry name" value="lipA"/>
    <property type="match status" value="1"/>
</dbReference>
<evidence type="ECO:0000256" key="1">
    <source>
        <dbReference type="ARBA" id="ARBA00001966"/>
    </source>
</evidence>
<name>A0A6J6E203_9ZZZZ</name>
<dbReference type="PANTHER" id="PTHR10949:SF0">
    <property type="entry name" value="LIPOYL SYNTHASE, MITOCHONDRIAL"/>
    <property type="match status" value="1"/>
</dbReference>
<accession>A0A6J6E203</accession>
<dbReference type="InterPro" id="IPR007197">
    <property type="entry name" value="rSAM"/>
</dbReference>
<evidence type="ECO:0000256" key="7">
    <source>
        <dbReference type="ARBA" id="ARBA00022723"/>
    </source>
</evidence>
<evidence type="ECO:0000256" key="3">
    <source>
        <dbReference type="ARBA" id="ARBA00012237"/>
    </source>
</evidence>
<keyword evidence="8" id="KW-0408">Iron</keyword>
<comment type="catalytic activity">
    <reaction evidence="10">
        <text>[[Fe-S] cluster scaffold protein carrying a second [4Fe-4S](2+) cluster] + N(6)-octanoyl-L-lysyl-[protein] + 2 oxidized [2Fe-2S]-[ferredoxin] + 2 S-adenosyl-L-methionine + 4 H(+) = [[Fe-S] cluster scaffold protein] + N(6)-[(R)-dihydrolipoyl]-L-lysyl-[protein] + 4 Fe(3+) + 2 hydrogen sulfide + 2 5'-deoxyadenosine + 2 L-methionine + 2 reduced [2Fe-2S]-[ferredoxin]</text>
        <dbReference type="Rhea" id="RHEA:16585"/>
        <dbReference type="Rhea" id="RHEA-COMP:9928"/>
        <dbReference type="Rhea" id="RHEA-COMP:10000"/>
        <dbReference type="Rhea" id="RHEA-COMP:10001"/>
        <dbReference type="Rhea" id="RHEA-COMP:10475"/>
        <dbReference type="Rhea" id="RHEA-COMP:14568"/>
        <dbReference type="Rhea" id="RHEA-COMP:14569"/>
        <dbReference type="ChEBI" id="CHEBI:15378"/>
        <dbReference type="ChEBI" id="CHEBI:17319"/>
        <dbReference type="ChEBI" id="CHEBI:29034"/>
        <dbReference type="ChEBI" id="CHEBI:29919"/>
        <dbReference type="ChEBI" id="CHEBI:33722"/>
        <dbReference type="ChEBI" id="CHEBI:33737"/>
        <dbReference type="ChEBI" id="CHEBI:33738"/>
        <dbReference type="ChEBI" id="CHEBI:57844"/>
        <dbReference type="ChEBI" id="CHEBI:59789"/>
        <dbReference type="ChEBI" id="CHEBI:78809"/>
        <dbReference type="ChEBI" id="CHEBI:83100"/>
        <dbReference type="EC" id="2.8.1.8"/>
    </reaction>
</comment>
<dbReference type="GO" id="GO:0005739">
    <property type="term" value="C:mitochondrion"/>
    <property type="evidence" value="ECO:0007669"/>
    <property type="project" value="UniProtKB-SubCell"/>
</dbReference>
<dbReference type="HAMAP" id="MF_00206">
    <property type="entry name" value="Lipoyl_synth"/>
    <property type="match status" value="1"/>
</dbReference>